<sequence>MNPKIACNTILILVFVMSFSCAENPQGKDFKDYFSRTDIVEVSGKEIPLKVIGNPLSFMFNMSFFDSLILVNEFPDREYTYKLIDLREKSVRPFGKKGEGPNELLSDGFSFSFDHENELLFLSDNIHYYVFDIEDVKNGNQKPKDMFTIDQQEKRFMGNTVHVDSFIVGSMYHKRFGAYNIENESFLNKEEYEGGPSMALANQAFYINHPTEKKAVYCMSQVPEFGILEIQEPEIKVNKFSWGVTNLSVQNGNGSMAVMVNENEKFEFMSVAASEDYIFILYSGEIPADRSREARVKAALTNTIYVLDWKGKPLKRYKTDRYLRSIAIDGNTNTLYGSTYEENPGLISYKLNNIP</sequence>
<dbReference type="EMBL" id="BJYV01000003">
    <property type="protein sequence ID" value="GEO20707.1"/>
    <property type="molecule type" value="Genomic_DNA"/>
</dbReference>
<organism evidence="2 3">
    <name type="scientific">Cyclobacterium qasimii</name>
    <dbReference type="NCBI Taxonomy" id="1350429"/>
    <lineage>
        <taxon>Bacteria</taxon>
        <taxon>Pseudomonadati</taxon>
        <taxon>Bacteroidota</taxon>
        <taxon>Cytophagia</taxon>
        <taxon>Cytophagales</taxon>
        <taxon>Cyclobacteriaceae</taxon>
        <taxon>Cyclobacterium</taxon>
    </lineage>
</organism>
<dbReference type="InterPro" id="IPR011044">
    <property type="entry name" value="Quino_amine_DH_bsu"/>
</dbReference>
<dbReference type="Pfam" id="PF15869">
    <property type="entry name" value="TolB_like"/>
    <property type="match status" value="1"/>
</dbReference>
<dbReference type="PROSITE" id="PS51257">
    <property type="entry name" value="PROKAR_LIPOPROTEIN"/>
    <property type="match status" value="1"/>
</dbReference>
<dbReference type="AlphaFoldDB" id="A0A512C9A5"/>
<proteinExistence type="predicted"/>
<comment type="caution">
    <text evidence="2">The sequence shown here is derived from an EMBL/GenBank/DDBJ whole genome shotgun (WGS) entry which is preliminary data.</text>
</comment>
<evidence type="ECO:0000256" key="1">
    <source>
        <dbReference type="SAM" id="SignalP"/>
    </source>
</evidence>
<reference evidence="2 3" key="1">
    <citation type="submission" date="2019-07" db="EMBL/GenBank/DDBJ databases">
        <title>Whole genome shotgun sequence of Cyclobacterium qasimii NBRC 106168.</title>
        <authorList>
            <person name="Hosoyama A."/>
            <person name="Uohara A."/>
            <person name="Ohji S."/>
            <person name="Ichikawa N."/>
        </authorList>
    </citation>
    <scope>NUCLEOTIDE SEQUENCE [LARGE SCALE GENOMIC DNA]</scope>
    <source>
        <strain evidence="2 3">NBRC 106168</strain>
    </source>
</reference>
<dbReference type="Proteomes" id="UP000321301">
    <property type="component" value="Unassembled WGS sequence"/>
</dbReference>
<evidence type="ECO:0008006" key="4">
    <source>
        <dbReference type="Google" id="ProtNLM"/>
    </source>
</evidence>
<name>A0A512C9A5_9BACT</name>
<keyword evidence="1" id="KW-0732">Signal</keyword>
<gene>
    <name evidence="2" type="ORF">CQA01_12410</name>
</gene>
<keyword evidence="3" id="KW-1185">Reference proteome</keyword>
<feature type="chain" id="PRO_5021852644" description="TolB-like 6-blade propeller-like" evidence="1">
    <location>
        <begin position="23"/>
        <end position="355"/>
    </location>
</feature>
<protein>
    <recommendedName>
        <fullName evidence="4">TolB-like 6-blade propeller-like</fullName>
    </recommendedName>
</protein>
<accession>A0A512C9A5</accession>
<evidence type="ECO:0000313" key="3">
    <source>
        <dbReference type="Proteomes" id="UP000321301"/>
    </source>
</evidence>
<evidence type="ECO:0000313" key="2">
    <source>
        <dbReference type="EMBL" id="GEO20707.1"/>
    </source>
</evidence>
<dbReference type="SUPFAM" id="SSF50969">
    <property type="entry name" value="YVTN repeat-like/Quinoprotein amine dehydrogenase"/>
    <property type="match status" value="1"/>
</dbReference>
<feature type="signal peptide" evidence="1">
    <location>
        <begin position="1"/>
        <end position="22"/>
    </location>
</feature>